<dbReference type="EMBL" id="UINC01183338">
    <property type="protein sequence ID" value="SVD94054.1"/>
    <property type="molecule type" value="Genomic_DNA"/>
</dbReference>
<evidence type="ECO:0000313" key="1">
    <source>
        <dbReference type="EMBL" id="SVD94054.1"/>
    </source>
</evidence>
<protein>
    <submittedName>
        <fullName evidence="1">Uncharacterized protein</fullName>
    </submittedName>
</protein>
<accession>A0A382ZEU6</accession>
<dbReference type="AlphaFoldDB" id="A0A382ZEU6"/>
<reference evidence="1" key="1">
    <citation type="submission" date="2018-05" db="EMBL/GenBank/DDBJ databases">
        <authorList>
            <person name="Lanie J.A."/>
            <person name="Ng W.-L."/>
            <person name="Kazmierczak K.M."/>
            <person name="Andrzejewski T.M."/>
            <person name="Davidsen T.M."/>
            <person name="Wayne K.J."/>
            <person name="Tettelin H."/>
            <person name="Glass J.I."/>
            <person name="Rusch D."/>
            <person name="Podicherti R."/>
            <person name="Tsui H.-C.T."/>
            <person name="Winkler M.E."/>
        </authorList>
    </citation>
    <scope>NUCLEOTIDE SEQUENCE</scope>
</reference>
<sequence length="169" mass="20779">MTRIAKDIRAKDDFIVNIFDANTQDLEDNYRLYTAFESGWPVVIKNLTIPKLDYEYYDDLPDWTIPDNKWIMPWYNSHIKKRDRLRNERDWTEEQIDVFHKKHKQSQEGWNEIFDMLFPHYKTSERMLSHRYNTLVENKLHLDELDEQHTGNEQQIRMFVQLDKKRSRV</sequence>
<gene>
    <name evidence="1" type="ORF">METZ01_LOCUS446908</name>
</gene>
<name>A0A382ZEU6_9ZZZZ</name>
<organism evidence="1">
    <name type="scientific">marine metagenome</name>
    <dbReference type="NCBI Taxonomy" id="408172"/>
    <lineage>
        <taxon>unclassified sequences</taxon>
        <taxon>metagenomes</taxon>
        <taxon>ecological metagenomes</taxon>
    </lineage>
</organism>
<proteinExistence type="predicted"/>
<feature type="non-terminal residue" evidence="1">
    <location>
        <position position="169"/>
    </location>
</feature>